<evidence type="ECO:0000256" key="5">
    <source>
        <dbReference type="ARBA" id="ARBA00022606"/>
    </source>
</evidence>
<dbReference type="Gene3D" id="3.30.450.40">
    <property type="match status" value="1"/>
</dbReference>
<feature type="compositionally biased region" description="Low complexity" evidence="11">
    <location>
        <begin position="1961"/>
        <end position="1973"/>
    </location>
</feature>
<keyword evidence="4 10" id="KW-0597">Phosphoprotein</keyword>
<dbReference type="SMART" id="SM00448">
    <property type="entry name" value="REC"/>
    <property type="match status" value="1"/>
</dbReference>
<dbReference type="Gene3D" id="3.30.565.10">
    <property type="entry name" value="Histidine kinase-like ATPase, C-terminal domain"/>
    <property type="match status" value="1"/>
</dbReference>
<keyword evidence="3" id="KW-0600">Photoreceptor protein</keyword>
<evidence type="ECO:0000256" key="8">
    <source>
        <dbReference type="ARBA" id="ARBA00022991"/>
    </source>
</evidence>
<dbReference type="PROSITE" id="PS50046">
    <property type="entry name" value="PHYTOCHROME_2"/>
    <property type="match status" value="1"/>
</dbReference>
<feature type="region of interest" description="Disordered" evidence="11">
    <location>
        <begin position="1442"/>
        <end position="1582"/>
    </location>
</feature>
<feature type="compositionally biased region" description="Polar residues" evidence="11">
    <location>
        <begin position="1986"/>
        <end position="1996"/>
    </location>
</feature>
<feature type="region of interest" description="Disordered" evidence="11">
    <location>
        <begin position="1133"/>
        <end position="1205"/>
    </location>
</feature>
<feature type="domain" description="Phytochrome chromophore attachment site" evidence="12">
    <location>
        <begin position="163"/>
        <end position="338"/>
    </location>
</feature>
<dbReference type="SMART" id="SM00388">
    <property type="entry name" value="HisKA"/>
    <property type="match status" value="1"/>
</dbReference>
<dbReference type="PROSITE" id="PS50110">
    <property type="entry name" value="RESPONSE_REGULATORY"/>
    <property type="match status" value="1"/>
</dbReference>
<reference evidence="16" key="1">
    <citation type="journal article" date="2015" name="Nat. Commun.">
        <title>Phytochrome diversity in green plants and the origin of canonical plant phytochromes.</title>
        <authorList>
            <person name="Li F.W."/>
            <person name="Melkonian M."/>
            <person name="Rothfels C.J."/>
            <person name="Villarreal J.C."/>
            <person name="Stevenson D.W."/>
            <person name="Graham S.W."/>
            <person name="Wong G.K."/>
            <person name="Pryer K.M."/>
            <person name="Mathews S."/>
        </authorList>
    </citation>
    <scope>NUCLEOTIDE SEQUENCE</scope>
    <source>
        <strain evidence="16">YOXI</strain>
    </source>
</reference>
<feature type="domain" description="PAS" evidence="15">
    <location>
        <begin position="579"/>
        <end position="649"/>
    </location>
</feature>
<feature type="region of interest" description="Disordered" evidence="11">
    <location>
        <begin position="2081"/>
        <end position="2144"/>
    </location>
</feature>
<evidence type="ECO:0000256" key="11">
    <source>
        <dbReference type="SAM" id="MobiDB-lite"/>
    </source>
</evidence>
<feature type="compositionally biased region" description="Basic and acidic residues" evidence="11">
    <location>
        <begin position="1378"/>
        <end position="1387"/>
    </location>
</feature>
<dbReference type="Pfam" id="PF02518">
    <property type="entry name" value="HATPase_c"/>
    <property type="match status" value="1"/>
</dbReference>
<dbReference type="GO" id="GO:0000155">
    <property type="term" value="F:phosphorelay sensor kinase activity"/>
    <property type="evidence" value="ECO:0007669"/>
    <property type="project" value="InterPro"/>
</dbReference>
<dbReference type="SUPFAM" id="SSF55781">
    <property type="entry name" value="GAF domain-like"/>
    <property type="match status" value="2"/>
</dbReference>
<accession>A0A0K0NQU6</accession>
<dbReference type="CDD" id="cd16922">
    <property type="entry name" value="HATPase_EvgS-ArcB-TorS-like"/>
    <property type="match status" value="1"/>
</dbReference>
<dbReference type="CDD" id="cd17546">
    <property type="entry name" value="REC_hyHK_CKI1_RcsC-like"/>
    <property type="match status" value="1"/>
</dbReference>
<dbReference type="Gene3D" id="1.10.287.130">
    <property type="match status" value="1"/>
</dbReference>
<evidence type="ECO:0000256" key="1">
    <source>
        <dbReference type="ARBA" id="ARBA00000085"/>
    </source>
</evidence>
<feature type="region of interest" description="Disordered" evidence="11">
    <location>
        <begin position="1276"/>
        <end position="1327"/>
    </location>
</feature>
<evidence type="ECO:0000256" key="3">
    <source>
        <dbReference type="ARBA" id="ARBA00022543"/>
    </source>
</evidence>
<evidence type="ECO:0000259" key="15">
    <source>
        <dbReference type="PROSITE" id="PS50112"/>
    </source>
</evidence>
<keyword evidence="6" id="KW-0808">Transferase</keyword>
<dbReference type="GO" id="GO:0009881">
    <property type="term" value="F:photoreceptor activity"/>
    <property type="evidence" value="ECO:0007669"/>
    <property type="project" value="UniProtKB-KW"/>
</dbReference>
<feature type="non-terminal residue" evidence="16">
    <location>
        <position position="1"/>
    </location>
</feature>
<dbReference type="GO" id="GO:0009584">
    <property type="term" value="P:detection of visible light"/>
    <property type="evidence" value="ECO:0007669"/>
    <property type="project" value="InterPro"/>
</dbReference>
<feature type="compositionally biased region" description="Low complexity" evidence="11">
    <location>
        <begin position="1499"/>
        <end position="1516"/>
    </location>
</feature>
<dbReference type="SUPFAM" id="SSF55785">
    <property type="entry name" value="PYP-like sensor domain (PAS domain)"/>
    <property type="match status" value="2"/>
</dbReference>
<dbReference type="Gene3D" id="3.30.450.270">
    <property type="match status" value="1"/>
</dbReference>
<name>A0A0K0NQU6_9VIRI</name>
<dbReference type="InterPro" id="IPR003594">
    <property type="entry name" value="HATPase_dom"/>
</dbReference>
<dbReference type="Gene3D" id="3.30.450.20">
    <property type="entry name" value="PAS domain"/>
    <property type="match status" value="3"/>
</dbReference>
<feature type="compositionally biased region" description="Low complexity" evidence="11">
    <location>
        <begin position="1936"/>
        <end position="1951"/>
    </location>
</feature>
<reference evidence="16" key="2">
    <citation type="submission" date="2015-06" db="EMBL/GenBank/DDBJ databases">
        <authorList>
            <person name="Hoefler B.C."/>
            <person name="Straight P.D."/>
        </authorList>
    </citation>
    <scope>NUCLEOTIDE SEQUENCE</scope>
    <source>
        <strain evidence="16">YOXI</strain>
    </source>
</reference>
<keyword evidence="8" id="KW-0157">Chromophore</keyword>
<dbReference type="InterPro" id="IPR013767">
    <property type="entry name" value="PAS_fold"/>
</dbReference>
<dbReference type="EMBL" id="KT072041">
    <property type="protein sequence ID" value="AKN34553.1"/>
    <property type="molecule type" value="mRNA"/>
</dbReference>
<feature type="compositionally biased region" description="Low complexity" evidence="11">
    <location>
        <begin position="2182"/>
        <end position="2193"/>
    </location>
</feature>
<dbReference type="SUPFAM" id="SSF47384">
    <property type="entry name" value="Homodimeric domain of signal transducing histidine kinase"/>
    <property type="match status" value="1"/>
</dbReference>
<feature type="compositionally biased region" description="Basic and acidic residues" evidence="11">
    <location>
        <begin position="2227"/>
        <end position="2240"/>
    </location>
</feature>
<feature type="region of interest" description="Disordered" evidence="11">
    <location>
        <begin position="1236"/>
        <end position="1259"/>
    </location>
</feature>
<dbReference type="InterPro" id="IPR013654">
    <property type="entry name" value="PAS_2"/>
</dbReference>
<dbReference type="InterPro" id="IPR004358">
    <property type="entry name" value="Sig_transdc_His_kin-like_C"/>
</dbReference>
<keyword evidence="5" id="KW-0716">Sensory transduction</keyword>
<feature type="region of interest" description="Disordered" evidence="11">
    <location>
        <begin position="1623"/>
        <end position="1667"/>
    </location>
</feature>
<evidence type="ECO:0000259" key="12">
    <source>
        <dbReference type="PROSITE" id="PS50046"/>
    </source>
</evidence>
<dbReference type="SMART" id="SM00387">
    <property type="entry name" value="HATPase_c"/>
    <property type="match status" value="1"/>
</dbReference>
<dbReference type="GO" id="GO:0009927">
    <property type="term" value="F:histidine phosphotransfer kinase activity"/>
    <property type="evidence" value="ECO:0007669"/>
    <property type="project" value="TreeGrafter"/>
</dbReference>
<keyword evidence="7" id="KW-0418">Kinase</keyword>
<dbReference type="InterPro" id="IPR043150">
    <property type="entry name" value="Phytochrome_PHY_sf"/>
</dbReference>
<feature type="domain" description="PAS" evidence="15">
    <location>
        <begin position="726"/>
        <end position="802"/>
    </location>
</feature>
<proteinExistence type="evidence at transcript level"/>
<dbReference type="InterPro" id="IPR001789">
    <property type="entry name" value="Sig_transdc_resp-reg_receiver"/>
</dbReference>
<dbReference type="PANTHER" id="PTHR43047">
    <property type="entry name" value="TWO-COMPONENT HISTIDINE PROTEIN KINASE"/>
    <property type="match status" value="1"/>
</dbReference>
<feature type="compositionally biased region" description="Low complexity" evidence="11">
    <location>
        <begin position="1317"/>
        <end position="1327"/>
    </location>
</feature>
<evidence type="ECO:0000256" key="9">
    <source>
        <dbReference type="ARBA" id="ARBA00023170"/>
    </source>
</evidence>
<feature type="region of interest" description="Disordered" evidence="11">
    <location>
        <begin position="1906"/>
        <end position="2058"/>
    </location>
</feature>
<feature type="domain" description="Histidine kinase" evidence="13">
    <location>
        <begin position="878"/>
        <end position="1104"/>
    </location>
</feature>
<dbReference type="InterPro" id="IPR011006">
    <property type="entry name" value="CheY-like_superfamily"/>
</dbReference>
<dbReference type="InterPro" id="IPR036890">
    <property type="entry name" value="HATPase_C_sf"/>
</dbReference>
<dbReference type="PROSITE" id="PS50112">
    <property type="entry name" value="PAS"/>
    <property type="match status" value="2"/>
</dbReference>
<dbReference type="Gene3D" id="3.40.50.2300">
    <property type="match status" value="1"/>
</dbReference>
<dbReference type="Pfam" id="PF08446">
    <property type="entry name" value="PAS_2"/>
    <property type="match status" value="1"/>
</dbReference>
<evidence type="ECO:0000256" key="4">
    <source>
        <dbReference type="ARBA" id="ARBA00022553"/>
    </source>
</evidence>
<evidence type="ECO:0000256" key="7">
    <source>
        <dbReference type="ARBA" id="ARBA00022777"/>
    </source>
</evidence>
<dbReference type="Pfam" id="PF00512">
    <property type="entry name" value="HisKA"/>
    <property type="match status" value="1"/>
</dbReference>
<dbReference type="PRINTS" id="PR00344">
    <property type="entry name" value="BCTRLSENSOR"/>
</dbReference>
<gene>
    <name evidence="16" type="primary">PHYX1</name>
</gene>
<sequence length="2420" mass="254782">MGMGALEDAGNGAPQQPWPGLQAHGAVLVLDEQSLEVLAASDGWMDHLRGLVTTSAFADVKESRGILGRSLQDLVDSEVLAEIKVLIRRALTHGPSMCELAATGWAGRPLRGSCSRPSKGRVVFTFKPTEPDGQASGACMTSLPCHQLARKAIDRLQAAPTRDVLWFCNAAVEEFQNLTGYERVIIGRCIDDNMAEIVAESCVVRNGNVKSDVPSLISQFFPTPTMPQEWLHEGAKHQLPLRFIKDVGAKQQDILLRASESEGALREAVLAESPLAGVDPQQRQLLQALGVRSLLLIPLIFTVSGQTRIWGFIIFHQFGASAASLSYELRDACTFIVQALRSHLITSIKAHERREERKMSSLQSTICERLTYHDPSALVLQNPSIQSLIPCDGAAHLCNKTVVKAGACPHDFQVRELVRWARARVPPGGDTHVIASSSLEEDGFLYKAFLPLPEGAEGEEPKEGKVVGAALVALLSPSDAFVWFRTKSLGPISWAWTEAAASGGPVALLAGGKTAQALRPPKQEIWRAPPWTHVQLAAVQGLQKLVQEALRGNSEAVKTRFLVRLNEERLRAMQDLALVARNLRHLMDIATTPILGVNHKLEISEWNLRIAKLTGRSKSSVMGLPLKDVVAPQSLAAAKEKLEQVLEGKSQDYFELTLQCNLPEGAVKPEEAEAAQQSGEVEKVIILMATLTPQLDSSNDVIGVGIIGLDVTEQREMMRKCEIEGGAEEYQFILDKATMPIWGVDRDGQIVEWNSAMVKACGVSREQAVGKRLVGEILGQEKKIMVPEKDTLLALEFAIQRALAGHETPPVSFGFVNDRGRSVEAVLNIQQRKDWTSGSTQVMCFMEDVTMRRAMEKAMAVRVAAEAAEHAKSRHLAFLCHEIRNPLNGILGNITFMEDTSLSEEQRELVETTATCGHQLRRIVEDVLDITQVEEGKVLLERDELHLQRIVNAVISQVGIAAAKKGLQLCSSIEARCHSWTPLGDAPRLQQILSNFAWNAVKFTQQGWVEIGIGMEEPRQSNGKHVGRYHFCVSDSGEGIPESLRLRLFEKFTTGRKVAASQYGGTGLGLSICQQLAALMGGEVRCQSEVGKGSTFSLEVDLEILPRPLHKQKQQQQEEQQRKQQEQKDQLLLQNDKGPPGGLSSIAANSRPGGFSGGLAQQQGTVEESLPSGLPSPHWQWEAPVGSIENGTSSSTPAEAESEGQFAVAGRGHLEAVPGSVVLSDAPMVQGADATFRGSFRDQNRTTARSESANFLPSQSGVVSQAPSAWAASPLATAPSVPSLPPVSPSVPTGASLASDPRGTARSSGGGRGLGPSGSLSSMSSNSSVYSREGLFKGVSAGSEEYLSVPSSLSTLSSDSAASAIASAQGETAATRTNEVHRQKRDGSSPQDLPGGPLRGDETGGGAPALPSKGIPLSLAEAASTTAQECAPPESERAFAPLDTLASGSGPPSFSMQAEAENGGLGVRVSLAPPPTNKIMPRSQAERGAPSRMDASRLTGTAPAAPAPTRSATAGGYSPELPPLISREDSWGEEGGSLPTRAAAHAFGLAPRGEPSAKEQPAAAQVQSQRRGEGRNPQQQQSIAGLQTLQQPEPPCQQHPQNEGGSDNLSTVLSLLHVQEAGSLGAADRPESAPNGADLLAPSPSMANAKGPFSSGPSPLLLSPPGLLSAGRRGDAAALPVGPSPATGIITPAAVSAGGSLLAAATAASASTPPPGGVVAAPSMPPPARGLGPVQPTPGVPTGDIASVSLVAAKLTLTYGNEWSFRVLRELLLPTAVAVLVEVDVRGRLRQQWGSVPCDPSTPVITLLPLATAAAFTAAAELFPPLPPSDGLSSYAPVSAPPASSLQGSLLHQQVLASPTFAVPAWPSAGPHSPLDLIAVPPLPQRITPGLPLPLSTAPLPSWSGKPIHISAGQPLQPSAGSRPVISGDLFSPLNPAAGPSGSVASSLPGASAPPPHVLTSPSLPDSSQMSSSTNSRGELPLLFGTFSSTSSNVSQALHPPSRSPAYPGTNPLMSMAPGALLGGPPQQHSLVFGSPLEPGSEASSLGPGEAASADAAAQTVNGLRGTSLLGSDGAAIDSRKSRFHRGSSDVSRSPAGASSDAWKSRFGRSSSTRVEASLPGSGGRLISQASVPTGLSAPAPVRDSQKLAEAHAALSSGGPVLASKMPSAVAQYRAMKSASAPSTAATSRSQSPLGSPASVASLDHGMNGRATSPTVGAARGPADVATKGEVRGGGEEDIRLPKSPIAAPEFFRTSELASPEDSNRPQVLVVDDEPVNVRVVKKALDRAHFRVTTGSDGTDVVEMVCNLNQRFDALLLDENLKVMNGSEACFRVREYETSKGLPEMPIVAISANVEPDDLKKYAIAGYSAVLGKPINVRTLGERLSRFLETYRQCPAERRAELTRGNPVKIKRVEELILFS</sequence>
<dbReference type="InterPro" id="IPR000014">
    <property type="entry name" value="PAS"/>
</dbReference>
<evidence type="ECO:0000256" key="2">
    <source>
        <dbReference type="ARBA" id="ARBA00012438"/>
    </source>
</evidence>
<dbReference type="InterPro" id="IPR029016">
    <property type="entry name" value="GAF-like_dom_sf"/>
</dbReference>
<dbReference type="EC" id="2.7.13.3" evidence="2"/>
<dbReference type="Pfam" id="PF00072">
    <property type="entry name" value="Response_reg"/>
    <property type="match status" value="1"/>
</dbReference>
<dbReference type="InterPro" id="IPR036097">
    <property type="entry name" value="HisK_dim/P_sf"/>
</dbReference>
<evidence type="ECO:0000259" key="13">
    <source>
        <dbReference type="PROSITE" id="PS50109"/>
    </source>
</evidence>
<dbReference type="Pfam" id="PF00989">
    <property type="entry name" value="PAS"/>
    <property type="match status" value="2"/>
</dbReference>
<feature type="compositionally biased region" description="Polar residues" evidence="11">
    <location>
        <begin position="1446"/>
        <end position="1456"/>
    </location>
</feature>
<dbReference type="NCBIfam" id="TIGR00229">
    <property type="entry name" value="sensory_box"/>
    <property type="match status" value="1"/>
</dbReference>
<keyword evidence="9" id="KW-0675">Receptor</keyword>
<dbReference type="CDD" id="cd00082">
    <property type="entry name" value="HisKA"/>
    <property type="match status" value="1"/>
</dbReference>
<dbReference type="InterPro" id="IPR035965">
    <property type="entry name" value="PAS-like_dom_sf"/>
</dbReference>
<dbReference type="GO" id="GO:0006355">
    <property type="term" value="P:regulation of DNA-templated transcription"/>
    <property type="evidence" value="ECO:0007669"/>
    <property type="project" value="InterPro"/>
</dbReference>
<evidence type="ECO:0000313" key="16">
    <source>
        <dbReference type="EMBL" id="AKN34553.1"/>
    </source>
</evidence>
<dbReference type="SMART" id="SM00091">
    <property type="entry name" value="PAS"/>
    <property type="match status" value="2"/>
</dbReference>
<dbReference type="InterPro" id="IPR016132">
    <property type="entry name" value="Phyto_chromo_attachment"/>
</dbReference>
<organism evidence="16">
    <name type="scientific">Cylindrocystis brebissonii</name>
    <dbReference type="NCBI Taxonomy" id="102167"/>
    <lineage>
        <taxon>Eukaryota</taxon>
        <taxon>Viridiplantae</taxon>
        <taxon>Streptophyta</taxon>
        <taxon>Zygnematophyceae</taxon>
        <taxon>Zygnematophycidae</taxon>
        <taxon>Zygnematales</taxon>
        <taxon>Mesotaeniaceae</taxon>
        <taxon>Cylindrocystis</taxon>
    </lineage>
</organism>
<protein>
    <recommendedName>
        <fullName evidence="2">histidine kinase</fullName>
        <ecNumber evidence="2">2.7.13.3</ecNumber>
    </recommendedName>
</protein>
<dbReference type="SUPFAM" id="SSF52172">
    <property type="entry name" value="CheY-like"/>
    <property type="match status" value="1"/>
</dbReference>
<evidence type="ECO:0000259" key="14">
    <source>
        <dbReference type="PROSITE" id="PS50110"/>
    </source>
</evidence>
<evidence type="ECO:0000256" key="6">
    <source>
        <dbReference type="ARBA" id="ARBA00022679"/>
    </source>
</evidence>
<feature type="domain" description="Response regulatory" evidence="14">
    <location>
        <begin position="2267"/>
        <end position="2388"/>
    </location>
</feature>
<feature type="compositionally biased region" description="Low complexity" evidence="11">
    <location>
        <begin position="1651"/>
        <end position="1667"/>
    </location>
</feature>
<evidence type="ECO:0000256" key="10">
    <source>
        <dbReference type="PROSITE-ProRule" id="PRU00169"/>
    </source>
</evidence>
<dbReference type="PROSITE" id="PS50109">
    <property type="entry name" value="HIS_KIN"/>
    <property type="match status" value="1"/>
</dbReference>
<dbReference type="CDD" id="cd00130">
    <property type="entry name" value="PAS"/>
    <property type="match status" value="2"/>
</dbReference>
<dbReference type="Pfam" id="PF00360">
    <property type="entry name" value="PHY"/>
    <property type="match status" value="1"/>
</dbReference>
<dbReference type="InterPro" id="IPR005467">
    <property type="entry name" value="His_kinase_dom"/>
</dbReference>
<dbReference type="InterPro" id="IPR013515">
    <property type="entry name" value="Phytochrome_cen-reg"/>
</dbReference>
<dbReference type="GO" id="GO:0005886">
    <property type="term" value="C:plasma membrane"/>
    <property type="evidence" value="ECO:0007669"/>
    <property type="project" value="TreeGrafter"/>
</dbReference>
<feature type="region of interest" description="Disordered" evidence="11">
    <location>
        <begin position="2182"/>
        <end position="2240"/>
    </location>
</feature>
<dbReference type="SUPFAM" id="SSF55874">
    <property type="entry name" value="ATPase domain of HSP90 chaperone/DNA topoisomerase II/histidine kinase"/>
    <property type="match status" value="1"/>
</dbReference>
<feature type="modified residue" description="4-aspartylphosphate" evidence="10">
    <location>
        <position position="2318"/>
    </location>
</feature>
<comment type="catalytic activity">
    <reaction evidence="1">
        <text>ATP + protein L-histidine = ADP + protein N-phospho-L-histidine.</text>
        <dbReference type="EC" id="2.7.13.3"/>
    </reaction>
</comment>
<feature type="compositionally biased region" description="Polar residues" evidence="11">
    <location>
        <begin position="1245"/>
        <end position="1259"/>
    </location>
</feature>
<feature type="region of interest" description="Disordered" evidence="11">
    <location>
        <begin position="1367"/>
        <end position="1414"/>
    </location>
</feature>
<dbReference type="InterPro" id="IPR003661">
    <property type="entry name" value="HisK_dim/P_dom"/>
</dbReference>